<protein>
    <submittedName>
        <fullName evidence="2">Nuclear transport factor 2 family protein</fullName>
    </submittedName>
</protein>
<sequence>MDDIERMLIERACERLMIEYCHFVDHGEASRIADQFTDDGVWTSPDNTMTGRAEIEAGFRRREAAKHRRSRHVCTNALVDVIDGNNATGVVYLTLHRHDDRERPERVRPSEVPDIVGEYRDTFVRTDAGWRFTRREIAVDFARTAGQP</sequence>
<organism evidence="2 3">
    <name type="scientific">Minwuia thermotolerans</name>
    <dbReference type="NCBI Taxonomy" id="2056226"/>
    <lineage>
        <taxon>Bacteria</taxon>
        <taxon>Pseudomonadati</taxon>
        <taxon>Pseudomonadota</taxon>
        <taxon>Alphaproteobacteria</taxon>
        <taxon>Minwuiales</taxon>
        <taxon>Minwuiaceae</taxon>
        <taxon>Minwuia</taxon>
    </lineage>
</organism>
<gene>
    <name evidence="2" type="ORF">CVT23_10815</name>
</gene>
<keyword evidence="3" id="KW-1185">Reference proteome</keyword>
<dbReference type="RefSeq" id="WP_109793569.1">
    <property type="nucleotide sequence ID" value="NZ_PHIG01000032.1"/>
</dbReference>
<proteinExistence type="predicted"/>
<reference evidence="2 3" key="1">
    <citation type="submission" date="2017-11" db="EMBL/GenBank/DDBJ databases">
        <title>Draft genome sequence of Rhizobiales bacterium SY3-13.</title>
        <authorList>
            <person name="Sun C."/>
        </authorList>
    </citation>
    <scope>NUCLEOTIDE SEQUENCE [LARGE SCALE GENOMIC DNA]</scope>
    <source>
        <strain evidence="2 3">SY3-13</strain>
    </source>
</reference>
<dbReference type="OrthoDB" id="981191at2"/>
<dbReference type="CDD" id="cd00531">
    <property type="entry name" value="NTF2_like"/>
    <property type="match status" value="1"/>
</dbReference>
<accession>A0A2M9G1F9</accession>
<dbReference type="AlphaFoldDB" id="A0A2M9G1F9"/>
<feature type="domain" description="SnoaL-like" evidence="1">
    <location>
        <begin position="7"/>
        <end position="135"/>
    </location>
</feature>
<dbReference type="Gene3D" id="3.10.450.50">
    <property type="match status" value="1"/>
</dbReference>
<dbReference type="Proteomes" id="UP000229498">
    <property type="component" value="Unassembled WGS sequence"/>
</dbReference>
<name>A0A2M9G1F9_9PROT</name>
<dbReference type="Pfam" id="PF13577">
    <property type="entry name" value="SnoaL_4"/>
    <property type="match status" value="1"/>
</dbReference>
<dbReference type="EMBL" id="PHIG01000032">
    <property type="protein sequence ID" value="PJK29545.1"/>
    <property type="molecule type" value="Genomic_DNA"/>
</dbReference>
<evidence type="ECO:0000313" key="3">
    <source>
        <dbReference type="Proteomes" id="UP000229498"/>
    </source>
</evidence>
<evidence type="ECO:0000259" key="1">
    <source>
        <dbReference type="Pfam" id="PF13577"/>
    </source>
</evidence>
<dbReference type="SUPFAM" id="SSF54427">
    <property type="entry name" value="NTF2-like"/>
    <property type="match status" value="1"/>
</dbReference>
<evidence type="ECO:0000313" key="2">
    <source>
        <dbReference type="EMBL" id="PJK29545.1"/>
    </source>
</evidence>
<dbReference type="InterPro" id="IPR032710">
    <property type="entry name" value="NTF2-like_dom_sf"/>
</dbReference>
<dbReference type="InterPro" id="IPR037401">
    <property type="entry name" value="SnoaL-like"/>
</dbReference>
<comment type="caution">
    <text evidence="2">The sequence shown here is derived from an EMBL/GenBank/DDBJ whole genome shotgun (WGS) entry which is preliminary data.</text>
</comment>